<name>A0ABQ2JDU8_9DEIO</name>
<evidence type="ECO:0000256" key="2">
    <source>
        <dbReference type="SAM" id="SignalP"/>
    </source>
</evidence>
<dbReference type="Proteomes" id="UP000645517">
    <property type="component" value="Unassembled WGS sequence"/>
</dbReference>
<dbReference type="Gene3D" id="2.60.40.10">
    <property type="entry name" value="Immunoglobulins"/>
    <property type="match status" value="1"/>
</dbReference>
<organism evidence="4 5">
    <name type="scientific">Deinococcus daejeonensis</name>
    <dbReference type="NCBI Taxonomy" id="1007098"/>
    <lineage>
        <taxon>Bacteria</taxon>
        <taxon>Thermotogati</taxon>
        <taxon>Deinococcota</taxon>
        <taxon>Deinococci</taxon>
        <taxon>Deinococcales</taxon>
        <taxon>Deinococcaceae</taxon>
        <taxon>Deinococcus</taxon>
    </lineage>
</organism>
<evidence type="ECO:0000256" key="1">
    <source>
        <dbReference type="SAM" id="MobiDB-lite"/>
    </source>
</evidence>
<comment type="caution">
    <text evidence="4">The sequence shown here is derived from an EMBL/GenBank/DDBJ whole genome shotgun (WGS) entry which is preliminary data.</text>
</comment>
<dbReference type="InterPro" id="IPR013783">
    <property type="entry name" value="Ig-like_fold"/>
</dbReference>
<evidence type="ECO:0000313" key="5">
    <source>
        <dbReference type="Proteomes" id="UP000645517"/>
    </source>
</evidence>
<evidence type="ECO:0000259" key="3">
    <source>
        <dbReference type="Pfam" id="PF01345"/>
    </source>
</evidence>
<sequence length="1587" mass="167837">MQPDFKRIATTLSALLAVSVPAGAQDISTSLPLTTVGDRLMWTVGDQDLNLEVPLDGPVRLELYSPRLDQSDYRADTYYGDEQYDANRSQVATTFTVLREDGSTLLQRTFTPGQHDWETLLDQDLPAGRYRIRAATSGNGKNTFAIRLAGVSAEVNADQISVNVHSREWVPAVNVTTDGRTHTLRMYDGDGPQELQARLRDTEGNLYPLQVSADLAYTDLPLPARAGTYTVELRQPATAHQFSNTVGFGLIRAGSPAPITVARVDQTGLLRVTAELILPGETRPTTAQVTVGKTPVTVNGRFERRVVAGTYPITAAPVPGAQVSVSGDITVPRDGRGDARVQIRPDVTLDLQTDKLDVCVGDTVTLRARAATEFQGDLPLNLRLDLPGLGDTQEKTGTLNAATPGELSFTAAPTRPGPLTVTARLAPWGLERQVQLNVLADSTALQLQRSAPGAATVGDEITLGLTLRNTGDQPVTYRVRDDLPAGLEATSSTEFTGVLAPGETRTLTHTARVTQPGTHTLTARVGTDRCAATQTTSAQIQVQAPQPEDPTPAPQAQRSSSVTLPFDAPAQASELVIAHALPTGAQYVPGSARLNGQPLADPLRGPSGTLYWTLPGAAQRAGTAVPGTITYDLSHTGTLGELPAPALLARYKGERSEILQGRVDDADLRAARPLGSAQTTLSENPGAIKFPLQGSLIRIRDRINITVEVPQDAAQPLTVNGQVISDDRVGETTTDPTRGVRRLTYVGIPLRAGLNTLQLGADTVTVQLVGATARTEITPVTLTADGATPIRLKIRTLDASGNPTGQASVTLTSTLEPLAPDANPGESGYQVRLENGEGELVLQPQSTPTILKLKVMQGQDVLTRTFDITPDDSRVGVGMISATLGLDGNLNLSDDLTWQARASLETPLAGGKLYVAADKDGLPTEQDTLKRFAAFGDASIQSTPLQGIDPVAARYDHPTLRAEYRRSSLPIDVLPVGEQLTALTVTSKSNPQVSGFVALVPEDRAQDTLTPEGTRLLRLSRGNVAEGSETLVVQTLEQGTGKLLAQQTLARNVDYILDTRTGIITLARALDDTDSSLNDIRVQATYRLNNPLDQRQLAYGAQIKYQAGQATIGAAAISLDGTVTAGARATYDNGTTRTDGLLAYAGGFQASADLSTTLGQNTIQARVRYQDGTYGGLAPFTPGLTTSASIDSRLTRNLSSSVQAEYHNTLGTAATDTSGGSVTGRADYRLAPFSVGAGLKYAYGDQYGLGAVLSAGYHRSPVDVDITHTQPLAGAAGGNLDPITTVAARYAITDTITLGVTDEINWKTGQRAILTLDSRLGSTNYQVAYDLPTAGGQGNRARFGVTTTVALSDQLTAGLRGSATYAITTREPQLGAGLDLNYKTQTLSATTGTDLTYSNKGFGVVLRGGVSGSLGDHLTLTADGLVEFGAGKNGQRAAIGFAYRNRTFNALGSARYVTGTLAGNQPELSSNLAAEYRQPTWALRAGLDTRTLLNDPGSFTAQLGLSGTYYVTDRIGIGAWGRALTQPGSGTTQYGYGLEASYRALPGTWITAGYNPQGFTGLGTTYTKPGAYLRLDLTLDETLGSEK</sequence>
<dbReference type="NCBIfam" id="TIGR01451">
    <property type="entry name" value="B_ant_repeat"/>
    <property type="match status" value="1"/>
</dbReference>
<dbReference type="InterPro" id="IPR001434">
    <property type="entry name" value="OmcB-like_DUF11"/>
</dbReference>
<keyword evidence="5" id="KW-1185">Reference proteome</keyword>
<protein>
    <recommendedName>
        <fullName evidence="3">DUF11 domain-containing protein</fullName>
    </recommendedName>
</protein>
<gene>
    <name evidence="4" type="ORF">GCM10010842_35180</name>
</gene>
<dbReference type="RefSeq" id="WP_229782262.1">
    <property type="nucleotide sequence ID" value="NZ_BMOR01000027.1"/>
</dbReference>
<accession>A0ABQ2JDU8</accession>
<feature type="signal peptide" evidence="2">
    <location>
        <begin position="1"/>
        <end position="24"/>
    </location>
</feature>
<dbReference type="InterPro" id="IPR047589">
    <property type="entry name" value="DUF11_rpt"/>
</dbReference>
<keyword evidence="2" id="KW-0732">Signal</keyword>
<proteinExistence type="predicted"/>
<feature type="domain" description="DUF11" evidence="3">
    <location>
        <begin position="453"/>
        <end position="544"/>
    </location>
</feature>
<feature type="compositionally biased region" description="Polar residues" evidence="1">
    <location>
        <begin position="532"/>
        <end position="544"/>
    </location>
</feature>
<dbReference type="EMBL" id="BMOR01000027">
    <property type="protein sequence ID" value="GGN45545.1"/>
    <property type="molecule type" value="Genomic_DNA"/>
</dbReference>
<feature type="region of interest" description="Disordered" evidence="1">
    <location>
        <begin position="530"/>
        <end position="561"/>
    </location>
</feature>
<feature type="chain" id="PRO_5045983404" description="DUF11 domain-containing protein" evidence="2">
    <location>
        <begin position="25"/>
        <end position="1587"/>
    </location>
</feature>
<dbReference type="Pfam" id="PF01345">
    <property type="entry name" value="DUF11"/>
    <property type="match status" value="1"/>
</dbReference>
<evidence type="ECO:0000313" key="4">
    <source>
        <dbReference type="EMBL" id="GGN45545.1"/>
    </source>
</evidence>
<reference evidence="5" key="1">
    <citation type="journal article" date="2019" name="Int. J. Syst. Evol. Microbiol.">
        <title>The Global Catalogue of Microorganisms (GCM) 10K type strain sequencing project: providing services to taxonomists for standard genome sequencing and annotation.</title>
        <authorList>
            <consortium name="The Broad Institute Genomics Platform"/>
            <consortium name="The Broad Institute Genome Sequencing Center for Infectious Disease"/>
            <person name="Wu L."/>
            <person name="Ma J."/>
        </authorList>
    </citation>
    <scope>NUCLEOTIDE SEQUENCE [LARGE SCALE GENOMIC DNA]</scope>
    <source>
        <strain evidence="5">JCM 16918</strain>
    </source>
</reference>